<reference evidence="1 2" key="1">
    <citation type="submission" date="2019-07" db="EMBL/GenBank/DDBJ databases">
        <title>Aquicoccus porphyridii gen. nov., sp. nov., isolated from a small marine red alga, Porphyridium marinum.</title>
        <authorList>
            <person name="Liu L."/>
        </authorList>
    </citation>
    <scope>NUCLEOTIDE SEQUENCE [LARGE SCALE GENOMIC DNA]</scope>
    <source>
        <strain evidence="1 2">L1 8-17</strain>
    </source>
</reference>
<evidence type="ECO:0008006" key="3">
    <source>
        <dbReference type="Google" id="ProtNLM"/>
    </source>
</evidence>
<proteinExistence type="predicted"/>
<sequence length="241" mass="27053">MPLPAQVKDLGVLKVSGESGKFCIPVNKIALSGRDRVARGNDRAVYFHPDYPDVLFKVLLDLSEIRLKGFRGCSLRMFPSTRMRAIFKEFECYISVQTRVGTAEGDLPIPRMLGFVETDLGSASIVERIQDGAGVIGPNLLSMRESGAFGREHVPLLNDFAQRLLSWKVRTTDMNMLNVSYGIRDGRPQFVLVDGIGDNFAIPIRTWSERAMKRGHSRSFAKIARHFDLVWDPVAHRFVEG</sequence>
<accession>A0A5A9YY20</accession>
<organism evidence="1 2">
    <name type="scientific">Aquicoccus porphyridii</name>
    <dbReference type="NCBI Taxonomy" id="1852029"/>
    <lineage>
        <taxon>Bacteria</taxon>
        <taxon>Pseudomonadati</taxon>
        <taxon>Pseudomonadota</taxon>
        <taxon>Alphaproteobacteria</taxon>
        <taxon>Rhodobacterales</taxon>
        <taxon>Paracoccaceae</taxon>
        <taxon>Aquicoccus</taxon>
    </lineage>
</organism>
<dbReference type="EMBL" id="VINQ01000023">
    <property type="protein sequence ID" value="KAA0909851.1"/>
    <property type="molecule type" value="Genomic_DNA"/>
</dbReference>
<dbReference type="RefSeq" id="WP_111366523.1">
    <property type="nucleotide sequence ID" value="NZ_VINQ01000023.1"/>
</dbReference>
<dbReference type="AlphaFoldDB" id="A0A5A9YY20"/>
<comment type="caution">
    <text evidence="1">The sequence shown here is derived from an EMBL/GenBank/DDBJ whole genome shotgun (WGS) entry which is preliminary data.</text>
</comment>
<dbReference type="Pfam" id="PF10707">
    <property type="entry name" value="YrbL-PhoP_reg"/>
    <property type="match status" value="1"/>
</dbReference>
<dbReference type="Proteomes" id="UP000325291">
    <property type="component" value="Unassembled WGS sequence"/>
</dbReference>
<name>A0A5A9YY20_9RHOB</name>
<protein>
    <recommendedName>
        <fullName evidence="3">PhoP regulatory network protein YrbL</fullName>
    </recommendedName>
</protein>
<keyword evidence="2" id="KW-1185">Reference proteome</keyword>
<evidence type="ECO:0000313" key="1">
    <source>
        <dbReference type="EMBL" id="KAA0909851.1"/>
    </source>
</evidence>
<dbReference type="InterPro" id="IPR019647">
    <property type="entry name" value="PhoP_reg_network_YrbL"/>
</dbReference>
<evidence type="ECO:0000313" key="2">
    <source>
        <dbReference type="Proteomes" id="UP000325291"/>
    </source>
</evidence>
<gene>
    <name evidence="1" type="ORF">FLO80_19535</name>
</gene>